<reference evidence="4 5" key="1">
    <citation type="submission" date="2017-04" db="EMBL/GenBank/DDBJ databases">
        <title>The complete genome sequence of Streptomyces albolongus YIM 101047, the producer of novel bafilomycins and novel odoriferous sesquiterpenoids.</title>
        <authorList>
            <person name="Yin M."/>
            <person name="Jiang Y."/>
        </authorList>
    </citation>
    <scope>NUCLEOTIDE SEQUENCE [LARGE SCALE GENOMIC DNA]</scope>
    <source>
        <strain evidence="4 5">YIM 101047</strain>
    </source>
</reference>
<feature type="domain" description="Isochorismatase-like" evidence="3">
    <location>
        <begin position="7"/>
        <end position="190"/>
    </location>
</feature>
<proteinExistence type="predicted"/>
<dbReference type="RefSeq" id="WP_084744286.1">
    <property type="nucleotide sequence ID" value="NZ_CP020563.1"/>
</dbReference>
<name>A0ABC8BLL8_9ACTN</name>
<keyword evidence="1" id="KW-0378">Hydrolase</keyword>
<keyword evidence="5" id="KW-1185">Reference proteome</keyword>
<sequence>MTAPGGTALVVVDLQNDFCAGPLAASRYPGDPARLERVVANTSRAVAAARARGTEAVFVRFLGDTRHQKGSWRRRDAALGKRPKCLEGSWGAEFAAGAEPEAGEAVFTKRACFDAFLAEGFERYLVGRGVQHLVFAGLFTDVCVDSTARTAFQKGFHITVLRDCTTGLHLPDEQILGFMGRLYGARITTGDQAEVWSRGPGEEEEACRTPPSRTVASPGASV</sequence>
<dbReference type="GO" id="GO:0016787">
    <property type="term" value="F:hydrolase activity"/>
    <property type="evidence" value="ECO:0007669"/>
    <property type="project" value="UniProtKB-KW"/>
</dbReference>
<evidence type="ECO:0000256" key="1">
    <source>
        <dbReference type="ARBA" id="ARBA00022801"/>
    </source>
</evidence>
<organism evidence="4 5">
    <name type="scientific">Kitasatospora albolonga</name>
    <dbReference type="NCBI Taxonomy" id="68173"/>
    <lineage>
        <taxon>Bacteria</taxon>
        <taxon>Bacillati</taxon>
        <taxon>Actinomycetota</taxon>
        <taxon>Actinomycetes</taxon>
        <taxon>Kitasatosporales</taxon>
        <taxon>Streptomycetaceae</taxon>
        <taxon>Kitasatospora</taxon>
    </lineage>
</organism>
<dbReference type="PANTHER" id="PTHR43540:SF1">
    <property type="entry name" value="ISOCHORISMATASE HYDROLASE"/>
    <property type="match status" value="1"/>
</dbReference>
<dbReference type="Proteomes" id="UP000192251">
    <property type="component" value="Chromosome"/>
</dbReference>
<accession>A0ABC8BLL8</accession>
<protein>
    <recommendedName>
        <fullName evidence="3">Isochorismatase-like domain-containing protein</fullName>
    </recommendedName>
</protein>
<dbReference type="EMBL" id="CP020563">
    <property type="protein sequence ID" value="ARF71065.1"/>
    <property type="molecule type" value="Genomic_DNA"/>
</dbReference>
<dbReference type="KEGG" id="kab:B7C62_01435"/>
<evidence type="ECO:0000259" key="3">
    <source>
        <dbReference type="Pfam" id="PF00857"/>
    </source>
</evidence>
<gene>
    <name evidence="4" type="ORF">B7C62_01435</name>
</gene>
<evidence type="ECO:0000313" key="4">
    <source>
        <dbReference type="EMBL" id="ARF71065.1"/>
    </source>
</evidence>
<feature type="region of interest" description="Disordered" evidence="2">
    <location>
        <begin position="195"/>
        <end position="222"/>
    </location>
</feature>
<dbReference type="InterPro" id="IPR050272">
    <property type="entry name" value="Isochorismatase-like_hydrls"/>
</dbReference>
<dbReference type="CDD" id="cd00431">
    <property type="entry name" value="cysteine_hydrolases"/>
    <property type="match status" value="1"/>
</dbReference>
<evidence type="ECO:0000256" key="2">
    <source>
        <dbReference type="SAM" id="MobiDB-lite"/>
    </source>
</evidence>
<dbReference type="Pfam" id="PF00857">
    <property type="entry name" value="Isochorismatase"/>
    <property type="match status" value="1"/>
</dbReference>
<dbReference type="InterPro" id="IPR000868">
    <property type="entry name" value="Isochorismatase-like_dom"/>
</dbReference>
<dbReference type="Gene3D" id="3.40.50.850">
    <property type="entry name" value="Isochorismatase-like"/>
    <property type="match status" value="1"/>
</dbReference>
<dbReference type="AlphaFoldDB" id="A0ABC8BLL8"/>
<dbReference type="SUPFAM" id="SSF52499">
    <property type="entry name" value="Isochorismatase-like hydrolases"/>
    <property type="match status" value="1"/>
</dbReference>
<evidence type="ECO:0000313" key="5">
    <source>
        <dbReference type="Proteomes" id="UP000192251"/>
    </source>
</evidence>
<dbReference type="PANTHER" id="PTHR43540">
    <property type="entry name" value="PEROXYUREIDOACRYLATE/UREIDOACRYLATE AMIDOHYDROLASE-RELATED"/>
    <property type="match status" value="1"/>
</dbReference>
<dbReference type="InterPro" id="IPR036380">
    <property type="entry name" value="Isochorismatase-like_sf"/>
</dbReference>